<dbReference type="InterPro" id="IPR011050">
    <property type="entry name" value="Pectin_lyase_fold/virulence"/>
</dbReference>
<dbReference type="SMART" id="SM00710">
    <property type="entry name" value="PbH1"/>
    <property type="match status" value="6"/>
</dbReference>
<dbReference type="GO" id="GO:0071555">
    <property type="term" value="P:cell wall organization"/>
    <property type="evidence" value="ECO:0007669"/>
    <property type="project" value="UniProtKB-KW"/>
</dbReference>
<comment type="similarity">
    <text evidence="2 9">Belongs to the glycosyl hydrolase 28 family.</text>
</comment>
<evidence type="ECO:0000256" key="5">
    <source>
        <dbReference type="ARBA" id="ARBA00022801"/>
    </source>
</evidence>
<name>A0A5N6R1S5_9ROSI</name>
<dbReference type="EMBL" id="CM017323">
    <property type="protein sequence ID" value="KAE8022725.1"/>
    <property type="molecule type" value="Genomic_DNA"/>
</dbReference>
<dbReference type="OrthoDB" id="187139at2759"/>
<evidence type="ECO:0000313" key="11">
    <source>
        <dbReference type="EMBL" id="KAE8022725.1"/>
    </source>
</evidence>
<reference evidence="11 12" key="1">
    <citation type="submission" date="2019-06" db="EMBL/GenBank/DDBJ databases">
        <title>A chromosomal-level reference genome of Carpinus fangiana (Coryloideae, Betulaceae).</title>
        <authorList>
            <person name="Yang X."/>
            <person name="Wang Z."/>
            <person name="Zhang L."/>
            <person name="Hao G."/>
            <person name="Liu J."/>
            <person name="Yang Y."/>
        </authorList>
    </citation>
    <scope>NUCLEOTIDE SEQUENCE [LARGE SCALE GENOMIC DNA]</scope>
    <source>
        <strain evidence="11">Cfa_2016G</strain>
        <tissue evidence="11">Leaf</tissue>
    </source>
</reference>
<protein>
    <recommendedName>
        <fullName evidence="13">Polygalacturonase</fullName>
    </recommendedName>
</protein>
<dbReference type="Proteomes" id="UP000327013">
    <property type="component" value="Chromosome 3"/>
</dbReference>
<evidence type="ECO:0000256" key="10">
    <source>
        <dbReference type="SAM" id="SignalP"/>
    </source>
</evidence>
<dbReference type="SUPFAM" id="SSF51126">
    <property type="entry name" value="Pectin lyase-like"/>
    <property type="match status" value="1"/>
</dbReference>
<evidence type="ECO:0000256" key="6">
    <source>
        <dbReference type="ARBA" id="ARBA00023295"/>
    </source>
</evidence>
<dbReference type="PROSITE" id="PS00502">
    <property type="entry name" value="POLYGALACTURONASE"/>
    <property type="match status" value="1"/>
</dbReference>
<dbReference type="GO" id="GO:0005975">
    <property type="term" value="P:carbohydrate metabolic process"/>
    <property type="evidence" value="ECO:0007669"/>
    <property type="project" value="InterPro"/>
</dbReference>
<evidence type="ECO:0000256" key="9">
    <source>
        <dbReference type="RuleBase" id="RU361169"/>
    </source>
</evidence>
<dbReference type="InterPro" id="IPR006626">
    <property type="entry name" value="PbH1"/>
</dbReference>
<dbReference type="GO" id="GO:0004650">
    <property type="term" value="F:polygalacturonase activity"/>
    <property type="evidence" value="ECO:0007669"/>
    <property type="project" value="InterPro"/>
</dbReference>
<keyword evidence="10" id="KW-0732">Signal</keyword>
<evidence type="ECO:0000256" key="7">
    <source>
        <dbReference type="ARBA" id="ARBA00023316"/>
    </source>
</evidence>
<dbReference type="Pfam" id="PF00295">
    <property type="entry name" value="Glyco_hydro_28"/>
    <property type="match status" value="1"/>
</dbReference>
<dbReference type="InterPro" id="IPR000743">
    <property type="entry name" value="Glyco_hydro_28"/>
</dbReference>
<accession>A0A5N6R1S5</accession>
<comment type="subcellular location">
    <subcellularLocation>
        <location evidence="1">Secreted</location>
        <location evidence="1">Cell wall</location>
    </subcellularLocation>
</comment>
<keyword evidence="12" id="KW-1185">Reference proteome</keyword>
<dbReference type="PANTHER" id="PTHR31375">
    <property type="match status" value="1"/>
</dbReference>
<dbReference type="AlphaFoldDB" id="A0A5N6R1S5"/>
<feature type="active site" evidence="8">
    <location>
        <position position="243"/>
    </location>
</feature>
<evidence type="ECO:0000256" key="2">
    <source>
        <dbReference type="ARBA" id="ARBA00008834"/>
    </source>
</evidence>
<evidence type="ECO:0000313" key="12">
    <source>
        <dbReference type="Proteomes" id="UP000327013"/>
    </source>
</evidence>
<organism evidence="11 12">
    <name type="scientific">Carpinus fangiana</name>
    <dbReference type="NCBI Taxonomy" id="176857"/>
    <lineage>
        <taxon>Eukaryota</taxon>
        <taxon>Viridiplantae</taxon>
        <taxon>Streptophyta</taxon>
        <taxon>Embryophyta</taxon>
        <taxon>Tracheophyta</taxon>
        <taxon>Spermatophyta</taxon>
        <taxon>Magnoliopsida</taxon>
        <taxon>eudicotyledons</taxon>
        <taxon>Gunneridae</taxon>
        <taxon>Pentapetalae</taxon>
        <taxon>rosids</taxon>
        <taxon>fabids</taxon>
        <taxon>Fagales</taxon>
        <taxon>Betulaceae</taxon>
        <taxon>Carpinus</taxon>
    </lineage>
</organism>
<evidence type="ECO:0000256" key="8">
    <source>
        <dbReference type="PROSITE-ProRule" id="PRU10052"/>
    </source>
</evidence>
<keyword evidence="5 9" id="KW-0378">Hydrolase</keyword>
<evidence type="ECO:0000256" key="1">
    <source>
        <dbReference type="ARBA" id="ARBA00004191"/>
    </source>
</evidence>
<dbReference type="InterPro" id="IPR012334">
    <property type="entry name" value="Pectin_lyas_fold"/>
</dbReference>
<dbReference type="FunFam" id="2.160.20.10:FF:000016">
    <property type="entry name" value="Polygalacturonase 7"/>
    <property type="match status" value="1"/>
</dbReference>
<keyword evidence="3" id="KW-0134">Cell wall</keyword>
<evidence type="ECO:0000256" key="4">
    <source>
        <dbReference type="ARBA" id="ARBA00022525"/>
    </source>
</evidence>
<feature type="chain" id="PRO_5024277131" description="Polygalacturonase" evidence="10">
    <location>
        <begin position="25"/>
        <end position="394"/>
    </location>
</feature>
<evidence type="ECO:0008006" key="13">
    <source>
        <dbReference type="Google" id="ProtNLM"/>
    </source>
</evidence>
<gene>
    <name evidence="11" type="ORF">FH972_008505</name>
</gene>
<keyword evidence="7" id="KW-0961">Cell wall biogenesis/degradation</keyword>
<sequence length="394" mass="40888">MGNQRSPLLLALVSVLLYSSVVLADPVTYNVVSLGAKADGETDSTQAFLAAWTKACASENAATIYVPAGRFYLRQVAFNGPCSSNAISISIDGTLVAPSDYGVLGDSDNWLGFSHVDGVTLSGGILDGQGTGLWACKSSGKGNCPSGATTLEFSNSKNIVVSGLTSQNSQMFHIVVNGCENVKMQDIKVTADGNSPNTDGIHVQLSSGVTILDSKIGTGDDCISIGPGATNLWIENVACGPGHGISIGSLGKESNEAGVQNVTVTTATFTGTQNGVRIKSWGRASNGFARNILFQHAVMMNVQNPILIDQNYCPDNKGCPGQVSGVKISDVTYQDIHGSSATEVAVKFDCSSENPCSGIRLENVKLTYQNQVAEASCTHAAGTTSGFVQPTGCL</sequence>
<keyword evidence="4" id="KW-0964">Secreted</keyword>
<proteinExistence type="inferred from homology"/>
<feature type="signal peptide" evidence="10">
    <location>
        <begin position="1"/>
        <end position="24"/>
    </location>
</feature>
<dbReference type="Gene3D" id="2.160.20.10">
    <property type="entry name" value="Single-stranded right-handed beta-helix, Pectin lyase-like"/>
    <property type="match status" value="1"/>
</dbReference>
<keyword evidence="6 9" id="KW-0326">Glycosidase</keyword>
<evidence type="ECO:0000256" key="3">
    <source>
        <dbReference type="ARBA" id="ARBA00022512"/>
    </source>
</evidence>